<feature type="transmembrane region" description="Helical" evidence="10">
    <location>
        <begin position="116"/>
        <end position="133"/>
    </location>
</feature>
<dbReference type="Pfam" id="PF01554">
    <property type="entry name" value="MatE"/>
    <property type="match status" value="2"/>
</dbReference>
<comment type="caution">
    <text evidence="11">The sequence shown here is derived from an EMBL/GenBank/DDBJ whole genome shotgun (WGS) entry which is preliminary data.</text>
</comment>
<organism evidence="11 12">
    <name type="scientific">Halomarina ordinaria</name>
    <dbReference type="NCBI Taxonomy" id="3033939"/>
    <lineage>
        <taxon>Archaea</taxon>
        <taxon>Methanobacteriati</taxon>
        <taxon>Methanobacteriota</taxon>
        <taxon>Stenosarchaea group</taxon>
        <taxon>Halobacteria</taxon>
        <taxon>Halobacteriales</taxon>
        <taxon>Natronomonadaceae</taxon>
        <taxon>Halomarina</taxon>
    </lineage>
</organism>
<dbReference type="AlphaFoldDB" id="A0ABD5UCU1"/>
<feature type="transmembrane region" description="Helical" evidence="10">
    <location>
        <begin position="52"/>
        <end position="71"/>
    </location>
</feature>
<evidence type="ECO:0000256" key="8">
    <source>
        <dbReference type="ARBA" id="ARBA00023136"/>
    </source>
</evidence>
<dbReference type="GO" id="GO:0006811">
    <property type="term" value="P:monoatomic ion transport"/>
    <property type="evidence" value="ECO:0007669"/>
    <property type="project" value="UniProtKB-KW"/>
</dbReference>
<keyword evidence="12" id="KW-1185">Reference proteome</keyword>
<dbReference type="InterPro" id="IPR002528">
    <property type="entry name" value="MATE_fam"/>
</dbReference>
<comment type="subcellular location">
    <subcellularLocation>
        <location evidence="1">Cell membrane</location>
        <topology evidence="1">Multi-pass membrane protein</topology>
    </subcellularLocation>
</comment>
<sequence length="478" mass="49124">MPSLPSNPVRGALLWVGLVLARLGLLDRTRVVRTTDLAWPRVVTGLARMSKSAVDVAMVGLALGSSAIAGVGFATPYWGLAFALGGGVAGGTISLVSQRYGADRFDELDRSVKASVVVALCLTLPVSALFAAFPTELVALVGTGEAAVAYGATYLRVVALGVPFAALNLVASRTLVGCDDARTPMLVRAGGAVANVGVNALLVFGLGLGVFGAAMGTVLANVLVTLAFAWGLLRGGLPLVGAFPVTLDVRGPHLDWSLARDLTDIATPLVLTNLARIGGQFPFLAVVGLFGEEVAAAFVIALRVRDLLDTPGWGFGLASSSLVGQSLGVGAEDDAASYAQDVLRFALAVYLVAAASVFAVADWVGRLFVADPAVVPLVGGFVSAVCVSVVFYGVTNGATGPLRASGDTRWPLYGQVLGLYGVALPVASLGTTTDLGVTALYLALVLETAVPAAVVYYRYRSGRWKSISRAYRPAAADD</sequence>
<dbReference type="PIRSF" id="PIRSF006603">
    <property type="entry name" value="DinF"/>
    <property type="match status" value="1"/>
</dbReference>
<dbReference type="GO" id="GO:0005886">
    <property type="term" value="C:plasma membrane"/>
    <property type="evidence" value="ECO:0007669"/>
    <property type="project" value="UniProtKB-SubCell"/>
</dbReference>
<evidence type="ECO:0000256" key="1">
    <source>
        <dbReference type="ARBA" id="ARBA00004651"/>
    </source>
</evidence>
<evidence type="ECO:0000256" key="6">
    <source>
        <dbReference type="ARBA" id="ARBA00022989"/>
    </source>
</evidence>
<dbReference type="PANTHER" id="PTHR43298:SF2">
    <property type="entry name" value="FMN_FAD EXPORTER YEEO-RELATED"/>
    <property type="match status" value="1"/>
</dbReference>
<keyword evidence="4" id="KW-1003">Cell membrane</keyword>
<evidence type="ECO:0000256" key="4">
    <source>
        <dbReference type="ARBA" id="ARBA00022475"/>
    </source>
</evidence>
<feature type="transmembrane region" description="Helical" evidence="10">
    <location>
        <begin position="12"/>
        <end position="31"/>
    </location>
</feature>
<name>A0ABD5UCU1_9EURY</name>
<dbReference type="PANTHER" id="PTHR43298">
    <property type="entry name" value="MULTIDRUG RESISTANCE PROTEIN NORM-RELATED"/>
    <property type="match status" value="1"/>
</dbReference>
<dbReference type="EMBL" id="JBHSXM010000003">
    <property type="protein sequence ID" value="MFC6838176.1"/>
    <property type="molecule type" value="Genomic_DNA"/>
</dbReference>
<dbReference type="Proteomes" id="UP001596406">
    <property type="component" value="Unassembled WGS sequence"/>
</dbReference>
<feature type="transmembrane region" description="Helical" evidence="10">
    <location>
        <begin position="185"/>
        <end position="204"/>
    </location>
</feature>
<feature type="transmembrane region" description="Helical" evidence="10">
    <location>
        <begin position="210"/>
        <end position="233"/>
    </location>
</feature>
<dbReference type="CDD" id="cd13137">
    <property type="entry name" value="MATE_NorM_like"/>
    <property type="match status" value="1"/>
</dbReference>
<keyword evidence="3" id="KW-0050">Antiport</keyword>
<feature type="transmembrane region" description="Helical" evidence="10">
    <location>
        <begin position="77"/>
        <end position="96"/>
    </location>
</feature>
<dbReference type="InterPro" id="IPR048279">
    <property type="entry name" value="MdtK-like"/>
</dbReference>
<dbReference type="InterPro" id="IPR050222">
    <property type="entry name" value="MATE_MdtK"/>
</dbReference>
<dbReference type="RefSeq" id="WP_304449893.1">
    <property type="nucleotide sequence ID" value="NZ_JARRAH010000003.1"/>
</dbReference>
<feature type="transmembrane region" description="Helical" evidence="10">
    <location>
        <begin position="342"/>
        <end position="361"/>
    </location>
</feature>
<evidence type="ECO:0000313" key="11">
    <source>
        <dbReference type="EMBL" id="MFC6838176.1"/>
    </source>
</evidence>
<evidence type="ECO:0000256" key="7">
    <source>
        <dbReference type="ARBA" id="ARBA00023065"/>
    </source>
</evidence>
<feature type="transmembrane region" description="Helical" evidence="10">
    <location>
        <begin position="153"/>
        <end position="173"/>
    </location>
</feature>
<evidence type="ECO:0000313" key="12">
    <source>
        <dbReference type="Proteomes" id="UP001596406"/>
    </source>
</evidence>
<keyword evidence="8 10" id="KW-0472">Membrane</keyword>
<keyword evidence="7" id="KW-0406">Ion transport</keyword>
<evidence type="ECO:0000256" key="2">
    <source>
        <dbReference type="ARBA" id="ARBA00022448"/>
    </source>
</evidence>
<keyword evidence="2" id="KW-0813">Transport</keyword>
<accession>A0ABD5UCU1</accession>
<keyword evidence="5 10" id="KW-0812">Transmembrane</keyword>
<feature type="transmembrane region" description="Helical" evidence="10">
    <location>
        <begin position="439"/>
        <end position="459"/>
    </location>
</feature>
<dbReference type="NCBIfam" id="TIGR00797">
    <property type="entry name" value="matE"/>
    <property type="match status" value="1"/>
</dbReference>
<keyword evidence="6 10" id="KW-1133">Transmembrane helix</keyword>
<protein>
    <recommendedName>
        <fullName evidence="9">Multidrug-efflux transporter</fullName>
    </recommendedName>
</protein>
<evidence type="ECO:0000256" key="9">
    <source>
        <dbReference type="ARBA" id="ARBA00031636"/>
    </source>
</evidence>
<dbReference type="GO" id="GO:0015297">
    <property type="term" value="F:antiporter activity"/>
    <property type="evidence" value="ECO:0007669"/>
    <property type="project" value="UniProtKB-KW"/>
</dbReference>
<proteinExistence type="predicted"/>
<gene>
    <name evidence="11" type="ORF">ACFQHK_16975</name>
</gene>
<evidence type="ECO:0000256" key="3">
    <source>
        <dbReference type="ARBA" id="ARBA00022449"/>
    </source>
</evidence>
<evidence type="ECO:0000256" key="10">
    <source>
        <dbReference type="SAM" id="Phobius"/>
    </source>
</evidence>
<feature type="transmembrane region" description="Helical" evidence="10">
    <location>
        <begin position="410"/>
        <end position="427"/>
    </location>
</feature>
<reference evidence="11 12" key="1">
    <citation type="journal article" date="2019" name="Int. J. Syst. Evol. Microbiol.">
        <title>The Global Catalogue of Microorganisms (GCM) 10K type strain sequencing project: providing services to taxonomists for standard genome sequencing and annotation.</title>
        <authorList>
            <consortium name="The Broad Institute Genomics Platform"/>
            <consortium name="The Broad Institute Genome Sequencing Center for Infectious Disease"/>
            <person name="Wu L."/>
            <person name="Ma J."/>
        </authorList>
    </citation>
    <scope>NUCLEOTIDE SEQUENCE [LARGE SCALE GENOMIC DNA]</scope>
    <source>
        <strain evidence="11 12">PSRA2</strain>
    </source>
</reference>
<evidence type="ECO:0000256" key="5">
    <source>
        <dbReference type="ARBA" id="ARBA00022692"/>
    </source>
</evidence>
<feature type="transmembrane region" description="Helical" evidence="10">
    <location>
        <begin position="373"/>
        <end position="398"/>
    </location>
</feature>